<evidence type="ECO:0000256" key="1">
    <source>
        <dbReference type="SAM" id="MobiDB-lite"/>
    </source>
</evidence>
<gene>
    <name evidence="2" type="ORF">DET50_10635</name>
</gene>
<proteinExistence type="predicted"/>
<comment type="caution">
    <text evidence="2">The sequence shown here is derived from an EMBL/GenBank/DDBJ whole genome shotgun (WGS) entry which is preliminary data.</text>
</comment>
<protein>
    <submittedName>
        <fullName evidence="2">Uncharacterized protein</fullName>
    </submittedName>
</protein>
<evidence type="ECO:0000313" key="2">
    <source>
        <dbReference type="EMBL" id="RBP31017.1"/>
    </source>
</evidence>
<feature type="region of interest" description="Disordered" evidence="1">
    <location>
        <begin position="133"/>
        <end position="171"/>
    </location>
</feature>
<name>A0A366GT78_9GAMM</name>
<evidence type="ECO:0000313" key="3">
    <source>
        <dbReference type="Proteomes" id="UP000252995"/>
    </source>
</evidence>
<feature type="compositionally biased region" description="Basic residues" evidence="1">
    <location>
        <begin position="133"/>
        <end position="143"/>
    </location>
</feature>
<dbReference type="Proteomes" id="UP000252995">
    <property type="component" value="Unassembled WGS sequence"/>
</dbReference>
<dbReference type="EMBL" id="QNRO01000006">
    <property type="protein sequence ID" value="RBP31017.1"/>
    <property type="molecule type" value="Genomic_DNA"/>
</dbReference>
<dbReference type="AlphaFoldDB" id="A0A366GT78"/>
<reference evidence="2 3" key="1">
    <citation type="submission" date="2018-06" db="EMBL/GenBank/DDBJ databases">
        <title>Freshwater and sediment microbial communities from various areas in North America, analyzing microbe dynamics in response to fracking.</title>
        <authorList>
            <person name="Lamendella R."/>
        </authorList>
    </citation>
    <scope>NUCLEOTIDE SEQUENCE [LARGE SCALE GENOMIC DNA]</scope>
    <source>
        <strain evidence="2 3">114J</strain>
    </source>
</reference>
<accession>A0A366GT78</accession>
<organism evidence="2 3">
    <name type="scientific">Marinobacter pelagius</name>
    <dbReference type="NCBI Taxonomy" id="379482"/>
    <lineage>
        <taxon>Bacteria</taxon>
        <taxon>Pseudomonadati</taxon>
        <taxon>Pseudomonadota</taxon>
        <taxon>Gammaproteobacteria</taxon>
        <taxon>Pseudomonadales</taxon>
        <taxon>Marinobacteraceae</taxon>
        <taxon>Marinobacter</taxon>
    </lineage>
</organism>
<sequence>MGSSMPPGRPSRGSTQVPCPSLVSLKCSWSHWAWLRSRPATLRQSTRTISTTRPCTGDDMSFSPVKPSTGLPGNMAAITGNSAAPMASDLPGPSSPARSFVWTFAELSHLRARIVRNRGLLRLRPGLRLRRRHLNRPPGRKLPGRQQPVTPWTNVRRPWPVSAGAGHTLAP</sequence>
<feature type="region of interest" description="Disordered" evidence="1">
    <location>
        <begin position="50"/>
        <end position="70"/>
    </location>
</feature>